<dbReference type="EMBL" id="CP045798">
    <property type="protein sequence ID" value="QNB45140.1"/>
    <property type="molecule type" value="Genomic_DNA"/>
</dbReference>
<organism evidence="1 2">
    <name type="scientific">Thermanaerosceptrum fracticalcis</name>
    <dbReference type="NCBI Taxonomy" id="1712410"/>
    <lineage>
        <taxon>Bacteria</taxon>
        <taxon>Bacillati</taxon>
        <taxon>Bacillota</taxon>
        <taxon>Clostridia</taxon>
        <taxon>Eubacteriales</taxon>
        <taxon>Peptococcaceae</taxon>
        <taxon>Thermanaerosceptrum</taxon>
    </lineage>
</organism>
<proteinExistence type="predicted"/>
<dbReference type="KEGG" id="tfr:BR63_01670"/>
<sequence length="344" mass="38757">MEKLIVSGDQDIWYLSGRPQGLSLSLLLATKPVENVSLSEVALDRAGNPHLLLEKKGETEYYYWNGSSWSVGAKPLLSCPGHFFLAFRDNRELHLLVNHQEGTPRDFTHLYLKENIWYQEEIPLIPRGAKIRSFFNWPKDGLTLIYKLEAPLENGLGIVHYDGQWKNPRKLNLGGGRLLNCYPHTDALLLLAGEGTLEGCIFVIYTVPLAEPENSRRHVLGRVKGCEGAPCIFFSRKGVLNICWNYRGRIYLANVDAKTFDLLNLIESDIFYPAEFMSLTGPGNLPGLLALKKIHGTTLDFPAVMTVETLEMMIKGRSIASSDNMARGKMKCYRKSQNVRPSRS</sequence>
<keyword evidence="2" id="KW-1185">Reference proteome</keyword>
<dbReference type="AlphaFoldDB" id="A0A7G6DZ86"/>
<accession>A0A7G6DZ86</accession>
<dbReference type="Proteomes" id="UP000515847">
    <property type="component" value="Chromosome"/>
</dbReference>
<evidence type="ECO:0000313" key="2">
    <source>
        <dbReference type="Proteomes" id="UP000515847"/>
    </source>
</evidence>
<dbReference type="RefSeq" id="WP_034423941.1">
    <property type="nucleotide sequence ID" value="NZ_CP045798.1"/>
</dbReference>
<name>A0A7G6DZ86_THEFR</name>
<reference evidence="1 2" key="1">
    <citation type="journal article" date="2019" name="Front. Microbiol.">
        <title>Thermoanaerosceptrum fracticalcis gen. nov. sp. nov., a Novel Fumarate-Fermenting Microorganism From a Deep Fractured Carbonate Aquifer of the US Great Basin.</title>
        <authorList>
            <person name="Hamilton-Brehm S.D."/>
            <person name="Stewart L.E."/>
            <person name="Zavarin M."/>
            <person name="Caldwell M."/>
            <person name="Lawson P.A."/>
            <person name="Onstott T.C."/>
            <person name="Grzymski J."/>
            <person name="Neveux I."/>
            <person name="Lollar B.S."/>
            <person name="Russell C.E."/>
            <person name="Moser D.P."/>
        </authorList>
    </citation>
    <scope>NUCLEOTIDE SEQUENCE [LARGE SCALE GENOMIC DNA]</scope>
    <source>
        <strain evidence="1 2">DRI-13</strain>
    </source>
</reference>
<evidence type="ECO:0000313" key="1">
    <source>
        <dbReference type="EMBL" id="QNB45140.1"/>
    </source>
</evidence>
<protein>
    <submittedName>
        <fullName evidence="1">Uncharacterized protein</fullName>
    </submittedName>
</protein>
<gene>
    <name evidence="1" type="ORF">BR63_01670</name>
</gene>